<dbReference type="GO" id="GO:0003700">
    <property type="term" value="F:DNA-binding transcription factor activity"/>
    <property type="evidence" value="ECO:0007669"/>
    <property type="project" value="InterPro"/>
</dbReference>
<dbReference type="Proteomes" id="UP000219453">
    <property type="component" value="Unassembled WGS sequence"/>
</dbReference>
<keyword evidence="3" id="KW-0804">Transcription</keyword>
<dbReference type="PANTHER" id="PTHR43132:SF2">
    <property type="entry name" value="ARSENICAL RESISTANCE OPERON REPRESSOR ARSR-RELATED"/>
    <property type="match status" value="1"/>
</dbReference>
<proteinExistence type="predicted"/>
<evidence type="ECO:0000256" key="1">
    <source>
        <dbReference type="ARBA" id="ARBA00023015"/>
    </source>
</evidence>
<dbReference type="InterPro" id="IPR001845">
    <property type="entry name" value="HTH_ArsR_DNA-bd_dom"/>
</dbReference>
<feature type="domain" description="HTH arsR-type" evidence="5">
    <location>
        <begin position="23"/>
        <end position="118"/>
    </location>
</feature>
<dbReference type="Gene3D" id="1.10.10.10">
    <property type="entry name" value="Winged helix-like DNA-binding domain superfamily/Winged helix DNA-binding domain"/>
    <property type="match status" value="1"/>
</dbReference>
<dbReference type="PANTHER" id="PTHR43132">
    <property type="entry name" value="ARSENICAL RESISTANCE OPERON REPRESSOR ARSR-RELATED"/>
    <property type="match status" value="1"/>
</dbReference>
<dbReference type="InterPro" id="IPR051011">
    <property type="entry name" value="Metal_resp_trans_reg"/>
</dbReference>
<keyword evidence="1" id="KW-0805">Transcription regulation</keyword>
<sequence>MAESGPPARGEDDRPESSILPDQSMLSLDQYLAMQRAVGNETRFRVLDALVEDGPHSAAELRDALGVESNTLHYHLDELVDVGLVENRKRKTPDSDGLYSYYRATSLGEGILTRGVRELMREERDLLDAYGR</sequence>
<keyword evidence="2" id="KW-0238">DNA-binding</keyword>
<name>A0A285NBE4_NATPI</name>
<evidence type="ECO:0000313" key="7">
    <source>
        <dbReference type="Proteomes" id="UP000219453"/>
    </source>
</evidence>
<evidence type="ECO:0000259" key="5">
    <source>
        <dbReference type="PROSITE" id="PS50987"/>
    </source>
</evidence>
<dbReference type="Pfam" id="PF12840">
    <property type="entry name" value="HTH_20"/>
    <property type="match status" value="1"/>
</dbReference>
<dbReference type="PROSITE" id="PS50987">
    <property type="entry name" value="HTH_ARSR_2"/>
    <property type="match status" value="1"/>
</dbReference>
<dbReference type="EMBL" id="OBEJ01000001">
    <property type="protein sequence ID" value="SNZ06628.1"/>
    <property type="molecule type" value="Genomic_DNA"/>
</dbReference>
<accession>A0A285NBE4</accession>
<feature type="region of interest" description="Disordered" evidence="4">
    <location>
        <begin position="1"/>
        <end position="22"/>
    </location>
</feature>
<dbReference type="GO" id="GO:0003677">
    <property type="term" value="F:DNA binding"/>
    <property type="evidence" value="ECO:0007669"/>
    <property type="project" value="UniProtKB-KW"/>
</dbReference>
<dbReference type="AlphaFoldDB" id="A0A285NBE4"/>
<dbReference type="CDD" id="cd00090">
    <property type="entry name" value="HTH_ARSR"/>
    <property type="match status" value="1"/>
</dbReference>
<evidence type="ECO:0000313" key="6">
    <source>
        <dbReference type="EMBL" id="SNZ06628.1"/>
    </source>
</evidence>
<dbReference type="InterPro" id="IPR036388">
    <property type="entry name" value="WH-like_DNA-bd_sf"/>
</dbReference>
<dbReference type="SMART" id="SM00418">
    <property type="entry name" value="HTH_ARSR"/>
    <property type="match status" value="1"/>
</dbReference>
<dbReference type="OrthoDB" id="134936at2157"/>
<dbReference type="InterPro" id="IPR011991">
    <property type="entry name" value="ArsR-like_HTH"/>
</dbReference>
<reference evidence="6 7" key="1">
    <citation type="submission" date="2017-09" db="EMBL/GenBank/DDBJ databases">
        <authorList>
            <person name="Ehlers B."/>
            <person name="Leendertz F.H."/>
        </authorList>
    </citation>
    <scope>NUCLEOTIDE SEQUENCE [LARGE SCALE GENOMIC DNA]</scope>
    <source>
        <strain evidence="6 7">DSM 27208</strain>
    </source>
</reference>
<dbReference type="SUPFAM" id="SSF46785">
    <property type="entry name" value="Winged helix' DNA-binding domain"/>
    <property type="match status" value="1"/>
</dbReference>
<dbReference type="InterPro" id="IPR036390">
    <property type="entry name" value="WH_DNA-bd_sf"/>
</dbReference>
<evidence type="ECO:0000256" key="4">
    <source>
        <dbReference type="SAM" id="MobiDB-lite"/>
    </source>
</evidence>
<organism evidence="6 7">
    <name type="scientific">Natronoarchaeum philippinense</name>
    <dbReference type="NCBI Taxonomy" id="558529"/>
    <lineage>
        <taxon>Archaea</taxon>
        <taxon>Methanobacteriati</taxon>
        <taxon>Methanobacteriota</taxon>
        <taxon>Stenosarchaea group</taxon>
        <taxon>Halobacteria</taxon>
        <taxon>Halobacteriales</taxon>
        <taxon>Natronoarchaeaceae</taxon>
    </lineage>
</organism>
<protein>
    <submittedName>
        <fullName evidence="6">Helix-turn-helix domain-containing protein</fullName>
    </submittedName>
</protein>
<keyword evidence="7" id="KW-1185">Reference proteome</keyword>
<evidence type="ECO:0000256" key="2">
    <source>
        <dbReference type="ARBA" id="ARBA00023125"/>
    </source>
</evidence>
<dbReference type="RefSeq" id="WP_097008162.1">
    <property type="nucleotide sequence ID" value="NZ_OBEJ01000001.1"/>
</dbReference>
<evidence type="ECO:0000256" key="3">
    <source>
        <dbReference type="ARBA" id="ARBA00023163"/>
    </source>
</evidence>
<gene>
    <name evidence="6" type="ORF">SAMN06269185_1234</name>
</gene>